<evidence type="ECO:0000259" key="3">
    <source>
        <dbReference type="Pfam" id="PF03159"/>
    </source>
</evidence>
<dbReference type="GO" id="GO:0000956">
    <property type="term" value="P:nuclear-transcribed mRNA catabolic process"/>
    <property type="evidence" value="ECO:0007669"/>
    <property type="project" value="TreeGrafter"/>
</dbReference>
<dbReference type="GO" id="GO:0003723">
    <property type="term" value="F:RNA binding"/>
    <property type="evidence" value="ECO:0007669"/>
    <property type="project" value="TreeGrafter"/>
</dbReference>
<dbReference type="Gene3D" id="3.40.50.12390">
    <property type="match status" value="1"/>
</dbReference>
<dbReference type="OrthoDB" id="372487at2759"/>
<accession>A0A1Y2FSH6</accession>
<name>A0A1Y2FSH6_PROLT</name>
<comment type="caution">
    <text evidence="4">The sequence shown here is derived from an EMBL/GenBank/DDBJ whole genome shotgun (WGS) entry which is preliminary data.</text>
</comment>
<gene>
    <name evidence="4" type="ORF">BCR37DRAFT_376274</name>
</gene>
<reference evidence="4 5" key="1">
    <citation type="submission" date="2016-07" db="EMBL/GenBank/DDBJ databases">
        <title>Pervasive Adenine N6-methylation of Active Genes in Fungi.</title>
        <authorList>
            <consortium name="DOE Joint Genome Institute"/>
            <person name="Mondo S.J."/>
            <person name="Dannebaum R.O."/>
            <person name="Kuo R.C."/>
            <person name="Labutti K."/>
            <person name="Haridas S."/>
            <person name="Kuo A."/>
            <person name="Salamov A."/>
            <person name="Ahrendt S.R."/>
            <person name="Lipzen A."/>
            <person name="Sullivan W."/>
            <person name="Andreopoulos W.B."/>
            <person name="Clum A."/>
            <person name="Lindquist E."/>
            <person name="Daum C."/>
            <person name="Ramamoorthy G.K."/>
            <person name="Gryganskyi A."/>
            <person name="Culley D."/>
            <person name="Magnuson J.K."/>
            <person name="James T.Y."/>
            <person name="O'Malley M.A."/>
            <person name="Stajich J.E."/>
            <person name="Spatafora J.W."/>
            <person name="Visel A."/>
            <person name="Grigoriev I.V."/>
        </authorList>
    </citation>
    <scope>NUCLEOTIDE SEQUENCE [LARGE SCALE GENOMIC DNA]</scope>
    <source>
        <strain evidence="4 5">12-1054</strain>
    </source>
</reference>
<feature type="region of interest" description="Disordered" evidence="2">
    <location>
        <begin position="90"/>
        <end position="109"/>
    </location>
</feature>
<sequence length="635" mass="71459">MGIKEKGFADWVIGQFPDSAHTLSSTDAAPFSHVLIDMNPLIHTNLRTAKDEKQCIKRLFAELDRLLRLTQPQVLVYLAVDGAPPLAKMKEQIRRRRSRAPSKEKRKLDSSQITPGCAFMMRMTAYLQYYAARYLASYKNRSGKLRFIIDGAETEGEGEAKIMAFLATQANMIAGDVAVYSGDSDVVIQSLLSPIAGLFVVRYSPDQIVALSMRVLRTLIAMPLPAAESFTTYRHLVDFVFLVLFSGNDYLQKLRGAKISKTWPIYKAFRAEAAWQGRHLISESFADFDHEVLVELLQRVRLNGRKAKGPKGKSRLFTPNLRVAVAEVEDDTSDAAEEDDEQDLDDAFTEFDRAAAGMNPEFVQSLAPFKRESEAVLRSDTYTTHLPDYFHSLFWCLRVCQHGRCPDYLFLPQRSILTIEQVLTFIARDLPRSPFSLKLDAHPPLPSVAIACALLGKHKAALLPATWQSLFEQDTLRELLFLMLFHPLTSNAQRRRLAHLVRSQIPATSGRRHAGLFDTARQLSCWPQTMPHPTSFQDPLATARHAAASSGLSQIWHGGAADAFTALPPTVGRLVYMDGWQTSDLVDVAAVSQVWRKMPRIQQERGDAFRMFRRQTGVLQPRGIQSGVKVMKRER</sequence>
<dbReference type="Proteomes" id="UP000193685">
    <property type="component" value="Unassembled WGS sequence"/>
</dbReference>
<dbReference type="PANTHER" id="PTHR12341">
    <property type="entry name" value="5'-&gt;3' EXORIBONUCLEASE"/>
    <property type="match status" value="1"/>
</dbReference>
<protein>
    <recommendedName>
        <fullName evidence="3">Xrn1 N-terminal domain-containing protein</fullName>
    </recommendedName>
</protein>
<dbReference type="InterPro" id="IPR027073">
    <property type="entry name" value="5_3_exoribonuclease"/>
</dbReference>
<evidence type="ECO:0000313" key="5">
    <source>
        <dbReference type="Proteomes" id="UP000193685"/>
    </source>
</evidence>
<evidence type="ECO:0000256" key="2">
    <source>
        <dbReference type="SAM" id="MobiDB-lite"/>
    </source>
</evidence>
<dbReference type="PANTHER" id="PTHR12341:SF7">
    <property type="entry name" value="5'-3' EXORIBONUCLEASE 1"/>
    <property type="match status" value="1"/>
</dbReference>
<comment type="similarity">
    <text evidence="1">Belongs to the 5'-3' exonuclease family.</text>
</comment>
<dbReference type="EMBL" id="MCFI01000002">
    <property type="protein sequence ID" value="ORY86943.1"/>
    <property type="molecule type" value="Genomic_DNA"/>
</dbReference>
<dbReference type="GO" id="GO:0005634">
    <property type="term" value="C:nucleus"/>
    <property type="evidence" value="ECO:0007669"/>
    <property type="project" value="TreeGrafter"/>
</dbReference>
<dbReference type="AlphaFoldDB" id="A0A1Y2FSH6"/>
<dbReference type="OMA" id="HREEILC"/>
<evidence type="ECO:0000256" key="1">
    <source>
        <dbReference type="ARBA" id="ARBA00038299"/>
    </source>
</evidence>
<dbReference type="Pfam" id="PF03159">
    <property type="entry name" value="XRN_N"/>
    <property type="match status" value="1"/>
</dbReference>
<dbReference type="InterPro" id="IPR004859">
    <property type="entry name" value="Xrn1_N"/>
</dbReference>
<organism evidence="4 5">
    <name type="scientific">Protomyces lactucae-debilis</name>
    <dbReference type="NCBI Taxonomy" id="2754530"/>
    <lineage>
        <taxon>Eukaryota</taxon>
        <taxon>Fungi</taxon>
        <taxon>Dikarya</taxon>
        <taxon>Ascomycota</taxon>
        <taxon>Taphrinomycotina</taxon>
        <taxon>Taphrinomycetes</taxon>
        <taxon>Taphrinales</taxon>
        <taxon>Protomycetaceae</taxon>
        <taxon>Protomyces</taxon>
    </lineage>
</organism>
<dbReference type="GeneID" id="63785164"/>
<evidence type="ECO:0000313" key="4">
    <source>
        <dbReference type="EMBL" id="ORY86943.1"/>
    </source>
</evidence>
<dbReference type="RefSeq" id="XP_040727799.1">
    <property type="nucleotide sequence ID" value="XM_040868565.1"/>
</dbReference>
<feature type="domain" description="Xrn1 N-terminal" evidence="3">
    <location>
        <begin position="1"/>
        <end position="202"/>
    </location>
</feature>
<keyword evidence="5" id="KW-1185">Reference proteome</keyword>
<proteinExistence type="inferred from homology"/>
<dbReference type="GO" id="GO:0004534">
    <property type="term" value="F:5'-3' RNA exonuclease activity"/>
    <property type="evidence" value="ECO:0007669"/>
    <property type="project" value="UniProtKB-ARBA"/>
</dbReference>
<dbReference type="STRING" id="56484.A0A1Y2FSH6"/>